<organism evidence="1 2">
    <name type="scientific">Ixodes persulcatus</name>
    <name type="common">Taiga tick</name>
    <dbReference type="NCBI Taxonomy" id="34615"/>
    <lineage>
        <taxon>Eukaryota</taxon>
        <taxon>Metazoa</taxon>
        <taxon>Ecdysozoa</taxon>
        <taxon>Arthropoda</taxon>
        <taxon>Chelicerata</taxon>
        <taxon>Arachnida</taxon>
        <taxon>Acari</taxon>
        <taxon>Parasitiformes</taxon>
        <taxon>Ixodida</taxon>
        <taxon>Ixodoidea</taxon>
        <taxon>Ixodidae</taxon>
        <taxon>Ixodinae</taxon>
        <taxon>Ixodes</taxon>
    </lineage>
</organism>
<proteinExistence type="predicted"/>
<dbReference type="EMBL" id="JABSTQ010010675">
    <property type="protein sequence ID" value="KAG0419008.1"/>
    <property type="molecule type" value="Genomic_DNA"/>
</dbReference>
<reference evidence="1 2" key="1">
    <citation type="journal article" date="2020" name="Cell">
        <title>Large-Scale Comparative Analyses of Tick Genomes Elucidate Their Genetic Diversity and Vector Capacities.</title>
        <authorList>
            <consortium name="Tick Genome and Microbiome Consortium (TIGMIC)"/>
            <person name="Jia N."/>
            <person name="Wang J."/>
            <person name="Shi W."/>
            <person name="Du L."/>
            <person name="Sun Y."/>
            <person name="Zhan W."/>
            <person name="Jiang J.F."/>
            <person name="Wang Q."/>
            <person name="Zhang B."/>
            <person name="Ji P."/>
            <person name="Bell-Sakyi L."/>
            <person name="Cui X.M."/>
            <person name="Yuan T.T."/>
            <person name="Jiang B.G."/>
            <person name="Yang W.F."/>
            <person name="Lam T.T."/>
            <person name="Chang Q.C."/>
            <person name="Ding S.J."/>
            <person name="Wang X.J."/>
            <person name="Zhu J.G."/>
            <person name="Ruan X.D."/>
            <person name="Zhao L."/>
            <person name="Wei J.T."/>
            <person name="Ye R.Z."/>
            <person name="Que T.C."/>
            <person name="Du C.H."/>
            <person name="Zhou Y.H."/>
            <person name="Cheng J.X."/>
            <person name="Dai P.F."/>
            <person name="Guo W.B."/>
            <person name="Han X.H."/>
            <person name="Huang E.J."/>
            <person name="Li L.F."/>
            <person name="Wei W."/>
            <person name="Gao Y.C."/>
            <person name="Liu J.Z."/>
            <person name="Shao H.Z."/>
            <person name="Wang X."/>
            <person name="Wang C.C."/>
            <person name="Yang T.C."/>
            <person name="Huo Q.B."/>
            <person name="Li W."/>
            <person name="Chen H.Y."/>
            <person name="Chen S.E."/>
            <person name="Zhou L.G."/>
            <person name="Ni X.B."/>
            <person name="Tian J.H."/>
            <person name="Sheng Y."/>
            <person name="Liu T."/>
            <person name="Pan Y.S."/>
            <person name="Xia L.Y."/>
            <person name="Li J."/>
            <person name="Zhao F."/>
            <person name="Cao W.C."/>
        </authorList>
    </citation>
    <scope>NUCLEOTIDE SEQUENCE [LARGE SCALE GENOMIC DNA]</scope>
    <source>
        <strain evidence="1">Iper-2018</strain>
    </source>
</reference>
<sequence length="148" mass="16809">MQANQTTAGTSVTCQQVEDPHFHQDRVHHFRRFLPRREQASVATWTVLAQGRPVSFEAVLKGPATAQDDRHPQEPIYNEAASCAPCRLDNTTEEVSPRDDRKFIVFESSLKRFFKVCRTCYAPCKTVSRVSGKMLKVQTLCAEDHCLL</sequence>
<evidence type="ECO:0000313" key="1">
    <source>
        <dbReference type="EMBL" id="KAG0419008.1"/>
    </source>
</evidence>
<comment type="caution">
    <text evidence="1">The sequence shown here is derived from an EMBL/GenBank/DDBJ whole genome shotgun (WGS) entry which is preliminary data.</text>
</comment>
<protein>
    <submittedName>
        <fullName evidence="1">Uncharacterized protein</fullName>
    </submittedName>
</protein>
<gene>
    <name evidence="1" type="ORF">HPB47_004426</name>
</gene>
<name>A0AC60PFS6_IXOPE</name>
<evidence type="ECO:0000313" key="2">
    <source>
        <dbReference type="Proteomes" id="UP000805193"/>
    </source>
</evidence>
<keyword evidence="2" id="KW-1185">Reference proteome</keyword>
<accession>A0AC60PFS6</accession>
<dbReference type="Proteomes" id="UP000805193">
    <property type="component" value="Unassembled WGS sequence"/>
</dbReference>